<feature type="compositionally biased region" description="Low complexity" evidence="5">
    <location>
        <begin position="101"/>
        <end position="112"/>
    </location>
</feature>
<reference evidence="8 9" key="1">
    <citation type="submission" date="2019-02" db="EMBL/GenBank/DDBJ databases">
        <title>Genome sequencing of the rare red list fungi Dentipellis fragilis.</title>
        <authorList>
            <person name="Buettner E."/>
            <person name="Kellner H."/>
        </authorList>
    </citation>
    <scope>NUCLEOTIDE SEQUENCE [LARGE SCALE GENOMIC DNA]</scope>
    <source>
        <strain evidence="8 9">DSM 105465</strain>
    </source>
</reference>
<dbReference type="Pfam" id="PF00149">
    <property type="entry name" value="Metallophos"/>
    <property type="match status" value="1"/>
</dbReference>
<evidence type="ECO:0000256" key="2">
    <source>
        <dbReference type="ARBA" id="ARBA00022692"/>
    </source>
</evidence>
<feature type="region of interest" description="Disordered" evidence="5">
    <location>
        <begin position="1"/>
        <end position="25"/>
    </location>
</feature>
<gene>
    <name evidence="8" type="ORF">EVG20_g7723</name>
</gene>
<dbReference type="GO" id="GO:0005783">
    <property type="term" value="C:endoplasmic reticulum"/>
    <property type="evidence" value="ECO:0007669"/>
    <property type="project" value="TreeGrafter"/>
</dbReference>
<feature type="region of interest" description="Disordered" evidence="5">
    <location>
        <begin position="64"/>
        <end position="124"/>
    </location>
</feature>
<feature type="compositionally biased region" description="Basic and acidic residues" evidence="5">
    <location>
        <begin position="230"/>
        <end position="255"/>
    </location>
</feature>
<feature type="compositionally biased region" description="Polar residues" evidence="5">
    <location>
        <begin position="382"/>
        <end position="402"/>
    </location>
</feature>
<dbReference type="InterPro" id="IPR004843">
    <property type="entry name" value="Calcineurin-like_PHP"/>
</dbReference>
<dbReference type="SUPFAM" id="SSF56300">
    <property type="entry name" value="Metallo-dependent phosphatases"/>
    <property type="match status" value="1"/>
</dbReference>
<keyword evidence="3 6" id="KW-1133">Transmembrane helix</keyword>
<dbReference type="PANTHER" id="PTHR13315">
    <property type="entry name" value="METALLO PHOSPHOESTERASE RELATED"/>
    <property type="match status" value="1"/>
</dbReference>
<dbReference type="PROSITE" id="PS50858">
    <property type="entry name" value="BSD"/>
    <property type="match status" value="1"/>
</dbReference>
<evidence type="ECO:0000313" key="9">
    <source>
        <dbReference type="Proteomes" id="UP000298327"/>
    </source>
</evidence>
<dbReference type="GO" id="GO:0006506">
    <property type="term" value="P:GPI anchor biosynthetic process"/>
    <property type="evidence" value="ECO:0007669"/>
    <property type="project" value="InterPro"/>
</dbReference>
<keyword evidence="2 6" id="KW-0812">Transmembrane</keyword>
<feature type="region of interest" description="Disordered" evidence="5">
    <location>
        <begin position="225"/>
        <end position="255"/>
    </location>
</feature>
<dbReference type="Pfam" id="PF03909">
    <property type="entry name" value="BSD"/>
    <property type="match status" value="1"/>
</dbReference>
<dbReference type="SUPFAM" id="SSF140383">
    <property type="entry name" value="BSD domain-like"/>
    <property type="match status" value="1"/>
</dbReference>
<feature type="transmembrane region" description="Helical" evidence="6">
    <location>
        <begin position="845"/>
        <end position="862"/>
    </location>
</feature>
<dbReference type="GO" id="GO:0016787">
    <property type="term" value="F:hydrolase activity"/>
    <property type="evidence" value="ECO:0007669"/>
    <property type="project" value="InterPro"/>
</dbReference>
<dbReference type="OrthoDB" id="73788at2759"/>
<dbReference type="InterPro" id="IPR035925">
    <property type="entry name" value="BSD_dom_sf"/>
</dbReference>
<evidence type="ECO:0000259" key="7">
    <source>
        <dbReference type="PROSITE" id="PS50858"/>
    </source>
</evidence>
<sequence length="928" mass="101411">MRRSSRLAPRPPPREASHARQQSLNEEVTEVIGQLGRFWGGFRKQSQDALEIARKDLQGYVSQAQKEISKLGATPENPEGENASASGSRDVQQPAADDDTSSASTSASTSTTLPAEEHPQTPASASLFSRLQSSIPPDILSSVQRTIPETLETLRHAPERVDLSQLRTTLQRVHIQDATARGEELLRGAGDFLREAVRVVPPSEAGPSSSGVMWDGMDIWTMPLSGVDTPRSESRGASGKARESGTPRRSGEGKAIATRKEALLRALRTNPEILKVDPAGEKTSEELFKTWIEEEVADKEGGIGGDHWKGRVEKELEEDGEPLKVTRDTLVPSDMSEDGFWTRYFFRIHQIEQEEERRKALLQGSIQQDEDFSWEDDEEEATSPTGTLRTQPPTAPAVSTPQVGGPPASASHPATPGSSSPPPSSEDSYDVVSSGQVSETKGAQARYHNRPQALPDVPANVADVCPRLISPLSSFRYRHIDGTRAGHGPPAHPRTPRAHARPRRARQWTQDVLGDAGDMGGDRVSAALRPKHVLLVADPQINPPSPLARTWTQLFRDIHLRKSWSAVKHVHPHMAVFLGDMLASGGSVRDDYEYDAYVKKFKDTFTLDRGVEVHYLPGNSDVGLGVSNSFTKRVRQRYEKYFGPVNQHLTVANHSLVLLDAPGIVDEDYLRAGGAVSFEEWLPVKDGPVEFVRTVAAESQDDPVVLLSHIPLHRSESRACGPLRDKGTIRRGVGHGWQSTLGKQTSTFLLETLKPVVIFSADDRDYCDITHTLRDSTSANATTTSIHEVTVKSISLSKHIKRPGFQLLSLLPTSDTVTSSLDPSAPRHAYRPCLLPSASSAITSLYIPFSLLSLILLVIAHVRRTRRALPRLSTSVSRPSFAPAVPPSPYSSSSAYSYSYAFSNTPPQPPGQATLQAQTPSQSQSQSS</sequence>
<evidence type="ECO:0000256" key="4">
    <source>
        <dbReference type="ARBA" id="ARBA00023136"/>
    </source>
</evidence>
<feature type="compositionally biased region" description="Low complexity" evidence="5">
    <location>
        <begin position="405"/>
        <end position="418"/>
    </location>
</feature>
<accession>A0A4Y9YC60</accession>
<dbReference type="Gene3D" id="1.10.3970.10">
    <property type="entry name" value="BSD domain"/>
    <property type="match status" value="1"/>
</dbReference>
<evidence type="ECO:0000256" key="5">
    <source>
        <dbReference type="SAM" id="MobiDB-lite"/>
    </source>
</evidence>
<evidence type="ECO:0000256" key="3">
    <source>
        <dbReference type="ARBA" id="ARBA00022989"/>
    </source>
</evidence>
<dbReference type="InterPro" id="IPR033308">
    <property type="entry name" value="PGAP5/Cdc1/Ted1"/>
</dbReference>
<feature type="compositionally biased region" description="Basic residues" evidence="5">
    <location>
        <begin position="494"/>
        <end position="505"/>
    </location>
</feature>
<feature type="region of interest" description="Disordered" evidence="5">
    <location>
        <begin position="368"/>
        <end position="443"/>
    </location>
</feature>
<feature type="domain" description="BSD" evidence="7">
    <location>
        <begin position="312"/>
        <end position="352"/>
    </location>
</feature>
<dbReference type="EMBL" id="SEOQ01000609">
    <property type="protein sequence ID" value="TFY59600.1"/>
    <property type="molecule type" value="Genomic_DNA"/>
</dbReference>
<keyword evidence="9" id="KW-1185">Reference proteome</keyword>
<feature type="compositionally biased region" description="Polar residues" evidence="5">
    <location>
        <begin position="431"/>
        <end position="441"/>
    </location>
</feature>
<feature type="region of interest" description="Disordered" evidence="5">
    <location>
        <begin position="901"/>
        <end position="928"/>
    </location>
</feature>
<dbReference type="InterPro" id="IPR005607">
    <property type="entry name" value="BSD_dom"/>
</dbReference>
<dbReference type="PANTHER" id="PTHR13315:SF4">
    <property type="entry name" value="METALLOPHOSPHOESTERASE, ISOFORM E"/>
    <property type="match status" value="1"/>
</dbReference>
<organism evidence="8 9">
    <name type="scientific">Dentipellis fragilis</name>
    <dbReference type="NCBI Taxonomy" id="205917"/>
    <lineage>
        <taxon>Eukaryota</taxon>
        <taxon>Fungi</taxon>
        <taxon>Dikarya</taxon>
        <taxon>Basidiomycota</taxon>
        <taxon>Agaricomycotina</taxon>
        <taxon>Agaricomycetes</taxon>
        <taxon>Russulales</taxon>
        <taxon>Hericiaceae</taxon>
        <taxon>Dentipellis</taxon>
    </lineage>
</organism>
<comment type="subcellular location">
    <subcellularLocation>
        <location evidence="1">Membrane</location>
        <topology evidence="1">Multi-pass membrane protein</topology>
    </subcellularLocation>
</comment>
<evidence type="ECO:0000313" key="8">
    <source>
        <dbReference type="EMBL" id="TFY59600.1"/>
    </source>
</evidence>
<dbReference type="STRING" id="205917.A0A4Y9YC60"/>
<dbReference type="AlphaFoldDB" id="A0A4Y9YC60"/>
<dbReference type="GO" id="GO:0016020">
    <property type="term" value="C:membrane"/>
    <property type="evidence" value="ECO:0007669"/>
    <property type="project" value="UniProtKB-SubCell"/>
</dbReference>
<protein>
    <recommendedName>
        <fullName evidence="7">BSD domain-containing protein</fullName>
    </recommendedName>
</protein>
<proteinExistence type="predicted"/>
<keyword evidence="4 6" id="KW-0472">Membrane</keyword>
<dbReference type="Gene3D" id="3.60.21.10">
    <property type="match status" value="1"/>
</dbReference>
<comment type="caution">
    <text evidence="8">The sequence shown here is derived from an EMBL/GenBank/DDBJ whole genome shotgun (WGS) entry which is preliminary data.</text>
</comment>
<feature type="region of interest" description="Disordered" evidence="5">
    <location>
        <begin position="482"/>
        <end position="505"/>
    </location>
</feature>
<evidence type="ECO:0000256" key="6">
    <source>
        <dbReference type="SAM" id="Phobius"/>
    </source>
</evidence>
<dbReference type="InterPro" id="IPR029052">
    <property type="entry name" value="Metallo-depent_PP-like"/>
</dbReference>
<evidence type="ECO:0000256" key="1">
    <source>
        <dbReference type="ARBA" id="ARBA00004141"/>
    </source>
</evidence>
<feature type="compositionally biased region" description="Low complexity" evidence="5">
    <location>
        <begin position="912"/>
        <end position="928"/>
    </location>
</feature>
<feature type="compositionally biased region" description="Acidic residues" evidence="5">
    <location>
        <begin position="368"/>
        <end position="381"/>
    </location>
</feature>
<name>A0A4Y9YC60_9AGAM</name>
<dbReference type="Proteomes" id="UP000298327">
    <property type="component" value="Unassembled WGS sequence"/>
</dbReference>
<feature type="non-terminal residue" evidence="8">
    <location>
        <position position="928"/>
    </location>
</feature>